<dbReference type="InterPro" id="IPR050275">
    <property type="entry name" value="PGM_Phosphatase"/>
</dbReference>
<gene>
    <name evidence="4" type="ORF">BJG266_LOCUS30213</name>
    <name evidence="1" type="ORF">BJG266_LOCUS4565</name>
    <name evidence="3" type="ORF">QVE165_LOCUS17067</name>
    <name evidence="5" type="ORF">QVE165_LOCUS47260</name>
    <name evidence="6" type="ORF">QVE165_LOCUS50609</name>
    <name evidence="2" type="ORF">QVE165_LOCUS5515</name>
</gene>
<evidence type="ECO:0000313" key="1">
    <source>
        <dbReference type="EMBL" id="CAF0788981.1"/>
    </source>
</evidence>
<keyword evidence="7" id="KW-1185">Reference proteome</keyword>
<organism evidence="1 8">
    <name type="scientific">Adineta steineri</name>
    <dbReference type="NCBI Taxonomy" id="433720"/>
    <lineage>
        <taxon>Eukaryota</taxon>
        <taxon>Metazoa</taxon>
        <taxon>Spiralia</taxon>
        <taxon>Gnathifera</taxon>
        <taxon>Rotifera</taxon>
        <taxon>Eurotatoria</taxon>
        <taxon>Bdelloidea</taxon>
        <taxon>Adinetida</taxon>
        <taxon>Adinetidae</taxon>
        <taxon>Adineta</taxon>
    </lineage>
</organism>
<evidence type="ECO:0000313" key="8">
    <source>
        <dbReference type="Proteomes" id="UP000663877"/>
    </source>
</evidence>
<reference evidence="1" key="1">
    <citation type="submission" date="2021-02" db="EMBL/GenBank/DDBJ databases">
        <authorList>
            <person name="Nowell W R."/>
        </authorList>
    </citation>
    <scope>NUCLEOTIDE SEQUENCE</scope>
</reference>
<dbReference type="GO" id="GO:0016791">
    <property type="term" value="F:phosphatase activity"/>
    <property type="evidence" value="ECO:0007669"/>
    <property type="project" value="TreeGrafter"/>
</dbReference>
<dbReference type="GO" id="GO:0005737">
    <property type="term" value="C:cytoplasm"/>
    <property type="evidence" value="ECO:0007669"/>
    <property type="project" value="TreeGrafter"/>
</dbReference>
<dbReference type="Proteomes" id="UP000663832">
    <property type="component" value="Unassembled WGS sequence"/>
</dbReference>
<name>A0A813RYX0_9BILA</name>
<dbReference type="Proteomes" id="UP000663877">
    <property type="component" value="Unassembled WGS sequence"/>
</dbReference>
<dbReference type="Pfam" id="PF00300">
    <property type="entry name" value="His_Phos_1"/>
    <property type="match status" value="1"/>
</dbReference>
<dbReference type="SMART" id="SM00855">
    <property type="entry name" value="PGAM"/>
    <property type="match status" value="1"/>
</dbReference>
<evidence type="ECO:0000313" key="2">
    <source>
        <dbReference type="EMBL" id="CAF0825879.1"/>
    </source>
</evidence>
<dbReference type="EMBL" id="CAJNOM010000097">
    <property type="protein sequence ID" value="CAF1040903.1"/>
    <property type="molecule type" value="Genomic_DNA"/>
</dbReference>
<dbReference type="OrthoDB" id="496981at2759"/>
<dbReference type="SUPFAM" id="SSF53254">
    <property type="entry name" value="Phosphoglycerate mutase-like"/>
    <property type="match status" value="1"/>
</dbReference>
<dbReference type="EMBL" id="CAJNOM010000022">
    <property type="protein sequence ID" value="CAF0825879.1"/>
    <property type="molecule type" value="Genomic_DNA"/>
</dbReference>
<evidence type="ECO:0000313" key="3">
    <source>
        <dbReference type="EMBL" id="CAF1040903.1"/>
    </source>
</evidence>
<dbReference type="InterPro" id="IPR013078">
    <property type="entry name" value="His_Pase_superF_clade-1"/>
</dbReference>
<evidence type="ECO:0000313" key="5">
    <source>
        <dbReference type="EMBL" id="CAF1553167.1"/>
    </source>
</evidence>
<dbReference type="AlphaFoldDB" id="A0A813RYX0"/>
<dbReference type="CDD" id="cd07067">
    <property type="entry name" value="HP_PGM_like"/>
    <property type="match status" value="1"/>
</dbReference>
<comment type="caution">
    <text evidence="1">The sequence shown here is derived from an EMBL/GenBank/DDBJ whole genome shotgun (WGS) entry which is preliminary data.</text>
</comment>
<evidence type="ECO:0008006" key="9">
    <source>
        <dbReference type="Google" id="ProtNLM"/>
    </source>
</evidence>
<sequence length="169" mass="19886">MEVYLSRHAESEYNVDPINNDFIDCSLSSNGQQQAATLNISQHSFDLILCSPLRRCRQTVDYSSLLQLSSNTKFEICYLLREQIKVKCDLLEGEQTDILIEESDESVEKRINELNEYLETLKSRNFPNYKKILLVSHADFLWNLTSRKIENEKFGTWLNNCELIYWKTF</sequence>
<accession>A0A813RYX0</accession>
<dbReference type="InterPro" id="IPR029033">
    <property type="entry name" value="His_PPase_superfam"/>
</dbReference>
<evidence type="ECO:0000313" key="4">
    <source>
        <dbReference type="EMBL" id="CAF1262744.1"/>
    </source>
</evidence>
<dbReference type="PANTHER" id="PTHR48100:SF1">
    <property type="entry name" value="HISTIDINE PHOSPHATASE FAMILY PROTEIN-RELATED"/>
    <property type="match status" value="1"/>
</dbReference>
<dbReference type="EMBL" id="CAJNOI010000382">
    <property type="protein sequence ID" value="CAF1262744.1"/>
    <property type="molecule type" value="Genomic_DNA"/>
</dbReference>
<dbReference type="EMBL" id="CAJNOM010001010">
    <property type="protein sequence ID" value="CAF1585788.1"/>
    <property type="molecule type" value="Genomic_DNA"/>
</dbReference>
<dbReference type="PANTHER" id="PTHR48100">
    <property type="entry name" value="BROAD-SPECIFICITY PHOSPHATASE YOR283W-RELATED"/>
    <property type="match status" value="1"/>
</dbReference>
<proteinExistence type="predicted"/>
<evidence type="ECO:0000313" key="7">
    <source>
        <dbReference type="Proteomes" id="UP000663832"/>
    </source>
</evidence>
<dbReference type="EMBL" id="CAJNOI010000011">
    <property type="protein sequence ID" value="CAF0788981.1"/>
    <property type="molecule type" value="Genomic_DNA"/>
</dbReference>
<protein>
    <recommendedName>
        <fullName evidence="9">Phosphoglycerate mutase-like protein</fullName>
    </recommendedName>
</protein>
<dbReference type="Gene3D" id="3.40.50.1240">
    <property type="entry name" value="Phosphoglycerate mutase-like"/>
    <property type="match status" value="1"/>
</dbReference>
<dbReference type="EMBL" id="CAJNOM010000736">
    <property type="protein sequence ID" value="CAF1553167.1"/>
    <property type="molecule type" value="Genomic_DNA"/>
</dbReference>
<evidence type="ECO:0000313" key="6">
    <source>
        <dbReference type="EMBL" id="CAF1585788.1"/>
    </source>
</evidence>